<dbReference type="InterPro" id="IPR013546">
    <property type="entry name" value="PII_UdlTrfase/GS_AdlTrfase"/>
</dbReference>
<dbReference type="GO" id="GO:0000287">
    <property type="term" value="F:magnesium ion binding"/>
    <property type="evidence" value="ECO:0007669"/>
    <property type="project" value="UniProtKB-UniRule"/>
</dbReference>
<organism evidence="11 12">
    <name type="scientific">Moraxella lacunata</name>
    <dbReference type="NCBI Taxonomy" id="477"/>
    <lineage>
        <taxon>Bacteria</taxon>
        <taxon>Pseudomonadati</taxon>
        <taxon>Pseudomonadota</taxon>
        <taxon>Gammaproteobacteria</taxon>
        <taxon>Moraxellales</taxon>
        <taxon>Moraxellaceae</taxon>
        <taxon>Moraxella</taxon>
    </lineage>
</organism>
<feature type="domain" description="PII-uridylyltransferase/Glutamine-synthetase adenylyltransferase" evidence="10">
    <location>
        <begin position="885"/>
        <end position="985"/>
    </location>
</feature>
<protein>
    <recommendedName>
        <fullName evidence="7">Bifunctional glutamine synthetase adenylyltransferase/adenylyl-removing enzyme</fullName>
    </recommendedName>
    <alternativeName>
        <fullName evidence="7">ATP:glutamine synthetase adenylyltransferase</fullName>
    </alternativeName>
    <alternativeName>
        <fullName evidence="7">ATase</fullName>
    </alternativeName>
    <domain>
        <recommendedName>
            <fullName evidence="7">Glutamine synthetase adenylyl-L-tyrosine phosphorylase</fullName>
            <ecNumber evidence="7">2.7.7.89</ecNumber>
        </recommendedName>
        <alternativeName>
            <fullName evidence="7">Adenylyl removase</fullName>
            <shortName evidence="7">AR</shortName>
            <shortName evidence="7">AT-N</shortName>
        </alternativeName>
    </domain>
    <domain>
        <recommendedName>
            <fullName evidence="7">Glutamine synthetase adenylyl transferase</fullName>
            <ecNumber evidence="7">2.7.7.42</ecNumber>
        </recommendedName>
        <alternativeName>
            <fullName evidence="7">Adenylyl transferase</fullName>
            <shortName evidence="7">AT</shortName>
            <shortName evidence="7">AT-C</shortName>
        </alternativeName>
    </domain>
</protein>
<dbReference type="SUPFAM" id="SSF81593">
    <property type="entry name" value="Nucleotidyltransferase substrate binding subunit/domain"/>
    <property type="match status" value="2"/>
</dbReference>
<keyword evidence="4 7" id="KW-0067">ATP-binding</keyword>
<comment type="function">
    <text evidence="7">Involved in the regulation of glutamine synthetase GlnA, a key enzyme in the process to assimilate ammonia. When cellular nitrogen levels are high, the C-terminal adenylyl transferase (AT) inactivates GlnA by covalent transfer of an adenylyl group from ATP to specific tyrosine residue of GlnA, thus reducing its activity. Conversely, when nitrogen levels are low, the N-terminal adenylyl removase (AR) activates GlnA by removing the adenylyl group by phosphorolysis, increasing its activity. The regulatory region of GlnE binds the signal transduction protein PII (GlnB) which indicates the nitrogen status of the cell.</text>
</comment>
<comment type="catalytic activity">
    <reaction evidence="7">
        <text>[glutamine synthetase]-L-tyrosine + ATP = [glutamine synthetase]-O(4)-(5'-adenylyl)-L-tyrosine + diphosphate</text>
        <dbReference type="Rhea" id="RHEA:18589"/>
        <dbReference type="Rhea" id="RHEA-COMP:10660"/>
        <dbReference type="Rhea" id="RHEA-COMP:10661"/>
        <dbReference type="ChEBI" id="CHEBI:30616"/>
        <dbReference type="ChEBI" id="CHEBI:33019"/>
        <dbReference type="ChEBI" id="CHEBI:46858"/>
        <dbReference type="ChEBI" id="CHEBI:83624"/>
        <dbReference type="EC" id="2.7.7.42"/>
    </reaction>
</comment>
<evidence type="ECO:0000256" key="7">
    <source>
        <dbReference type="HAMAP-Rule" id="MF_00802"/>
    </source>
</evidence>
<evidence type="ECO:0000256" key="6">
    <source>
        <dbReference type="ARBA" id="ARBA00023268"/>
    </source>
</evidence>
<dbReference type="Proteomes" id="UP000092607">
    <property type="component" value="Unassembled WGS sequence"/>
</dbReference>
<dbReference type="Gene3D" id="1.20.120.330">
    <property type="entry name" value="Nucleotidyltransferases domain 2"/>
    <property type="match status" value="2"/>
</dbReference>
<dbReference type="GO" id="GO:0005524">
    <property type="term" value="F:ATP binding"/>
    <property type="evidence" value="ECO:0007669"/>
    <property type="project" value="UniProtKB-UniRule"/>
</dbReference>
<evidence type="ECO:0000259" key="9">
    <source>
        <dbReference type="Pfam" id="PF03710"/>
    </source>
</evidence>
<dbReference type="InterPro" id="IPR023057">
    <property type="entry name" value="GlnE"/>
</dbReference>
<dbReference type="GO" id="GO:0005829">
    <property type="term" value="C:cytosol"/>
    <property type="evidence" value="ECO:0007669"/>
    <property type="project" value="TreeGrafter"/>
</dbReference>
<feature type="region of interest" description="Adenylyl transferase" evidence="7">
    <location>
        <begin position="508"/>
        <end position="1012"/>
    </location>
</feature>
<accession>A0A1B8Q7D9</accession>
<dbReference type="RefSeq" id="WP_065256419.1">
    <property type="nucleotide sequence ID" value="NZ_JARDJM010000071.1"/>
</dbReference>
<feature type="compositionally biased region" description="Basic and acidic residues" evidence="8">
    <location>
        <begin position="89"/>
        <end position="111"/>
    </location>
</feature>
<keyword evidence="3 7" id="KW-0547">Nucleotide-binding</keyword>
<keyword evidence="2 7" id="KW-0548">Nucleotidyltransferase</keyword>
<comment type="caution">
    <text evidence="11">The sequence shown here is derived from an EMBL/GenBank/DDBJ whole genome shotgun (WGS) entry which is preliminary data.</text>
</comment>
<keyword evidence="6 7" id="KW-0511">Multifunctional enzyme</keyword>
<feature type="domain" description="Glutamate-ammonia ligase adenylyltransferase repeated" evidence="9">
    <location>
        <begin position="608"/>
        <end position="862"/>
    </location>
</feature>
<dbReference type="GO" id="GO:0047388">
    <property type="term" value="F:[glutamine synthetase]-adenylyl-L-tyrosine phosphorylase activity"/>
    <property type="evidence" value="ECO:0007669"/>
    <property type="project" value="UniProtKB-EC"/>
</dbReference>
<evidence type="ECO:0000259" key="10">
    <source>
        <dbReference type="Pfam" id="PF08335"/>
    </source>
</evidence>
<dbReference type="GO" id="GO:0008882">
    <property type="term" value="F:[glutamate-ammonia-ligase] adenylyltransferase activity"/>
    <property type="evidence" value="ECO:0007669"/>
    <property type="project" value="UniProtKB-UniRule"/>
</dbReference>
<name>A0A1B8Q7D9_MORLA</name>
<dbReference type="SUPFAM" id="SSF81301">
    <property type="entry name" value="Nucleotidyltransferase"/>
    <property type="match status" value="2"/>
</dbReference>
<sequence length="1012" mass="113155">MSDFCPSDSELATLALASPFAFGVYQKQPSQVSAFLGRFGLTHPLDRAVFDGLIREFVAICAGISGAEDDIKENNVTGNNVKENGVKGSDVKDGINKDDIKSDTEQTTDKTGDVDHADVRYYGADESAVMQAMRELRVMLMVKWIWQDALGVISLERLTTELSDFADACVCFAKDYAWHKTAERYGVPMTSSVQLAQTGMGSMGKKSPKIMPDEFAVIAMGKLGARELNLSSDIDLIFVHLGAGDTDISEQGKKSVENQKFMTTLGRVLIRLLNDHSEHGFVFRVDMRLRPWGDGSPLIMSLSALEKYFNQHGRTWERFAWLKARVVNPVSTPFADELSVVMKNFVYRYYIDYTAFSALREMKTLIMAQQAQRQDTDNVKLGVGGIRDIEFIAQAFSLIYGGHHLALGERSACLDVLSMLGELDYLDDDECAKLMDAYRFLRQLEHAIQARHDEQTQRLPMGDELVAIAQVLGFESVADFQAVLARHRQNVFAPFNRMVTDRQSPTQSLGETAEMERALQGLLSADSLHLLDEFWQSKLVTSLEPDAKARLDGAYPILLHALCHHAKSDGAERADDAVPRLITLLESICRRSIYLVMIAENPNATMGLIPMLSASPWIARELALHPMLLDDFLQQRYLHLPDKAELTDILRQQLLRVLPFDDEQYLTAIRTFKKSQVLAVATADILGLRHIMKVSDSLTFIAEVVLSSALSRAYDELVAKHGHPVRADGMPTDETACGFAVIGYGKLGGIEMSYASDLDVVFLHDIDEKADTVGDNVKVISGMKFASRLVQKVITYLTTQTRDGRAYELDMRLRPSGNAGVMVVSVQGFDSYQRDKAWAWEHQALVRARGIAGDKAVLDAFDNTRHQVLTAHRESEQVRQDVLSMRQKMKEHLGTKSPSQPNNHGLVQPFHIKQDFGGLIDIEFLAQFMVLAHAHAHPRLAIWSDNVRIFEEVAKTGLWSDDWCDRLTQAYLALRKTTHELALSEKQVVVDDESWQAIRAFVCGVWGEVIGE</sequence>
<evidence type="ECO:0000313" key="11">
    <source>
        <dbReference type="EMBL" id="OBX65743.1"/>
    </source>
</evidence>
<keyword evidence="5 7" id="KW-0460">Magnesium</keyword>
<dbReference type="PANTHER" id="PTHR30621:SF0">
    <property type="entry name" value="BIFUNCTIONAL GLUTAMINE SYNTHETASE ADENYLYLTRANSFERASE_ADENYLYL-REMOVING ENZYME"/>
    <property type="match status" value="1"/>
</dbReference>
<comment type="similarity">
    <text evidence="7">Belongs to the GlnE family.</text>
</comment>
<reference evidence="11 12" key="1">
    <citation type="submission" date="2016-06" db="EMBL/GenBank/DDBJ databases">
        <title>Draft genome of Moraxella lacunata CCUG 57757A.</title>
        <authorList>
            <person name="Salva-Serra F."/>
            <person name="Engstrom-Jakobsson H."/>
            <person name="Thorell K."/>
            <person name="Gonzales-Siles L."/>
            <person name="Karlsson R."/>
            <person name="Boulund F."/>
            <person name="Engstrand L."/>
            <person name="Kristiansson E."/>
            <person name="Moore E."/>
        </authorList>
    </citation>
    <scope>NUCLEOTIDE SEQUENCE [LARGE SCALE GENOMIC DNA]</scope>
    <source>
        <strain evidence="11 12">CCUG 57757A</strain>
    </source>
</reference>
<evidence type="ECO:0000256" key="5">
    <source>
        <dbReference type="ARBA" id="ARBA00022842"/>
    </source>
</evidence>
<dbReference type="GO" id="GO:0000820">
    <property type="term" value="P:regulation of glutamine family amino acid metabolic process"/>
    <property type="evidence" value="ECO:0007669"/>
    <property type="project" value="UniProtKB-UniRule"/>
</dbReference>
<dbReference type="EMBL" id="LZMS01000032">
    <property type="protein sequence ID" value="OBX65743.1"/>
    <property type="molecule type" value="Genomic_DNA"/>
</dbReference>
<evidence type="ECO:0000313" key="12">
    <source>
        <dbReference type="Proteomes" id="UP000092607"/>
    </source>
</evidence>
<dbReference type="AlphaFoldDB" id="A0A1B8Q7D9"/>
<feature type="region of interest" description="Disordered" evidence="8">
    <location>
        <begin position="87"/>
        <end position="111"/>
    </location>
</feature>
<dbReference type="Gene3D" id="1.20.120.1510">
    <property type="match status" value="1"/>
</dbReference>
<evidence type="ECO:0000256" key="4">
    <source>
        <dbReference type="ARBA" id="ARBA00022840"/>
    </source>
</evidence>
<keyword evidence="1 7" id="KW-0808">Transferase</keyword>
<evidence type="ECO:0000256" key="2">
    <source>
        <dbReference type="ARBA" id="ARBA00022695"/>
    </source>
</evidence>
<dbReference type="InterPro" id="IPR043519">
    <property type="entry name" value="NT_sf"/>
</dbReference>
<feature type="region of interest" description="Adenylyl removase" evidence="7">
    <location>
        <begin position="1"/>
        <end position="506"/>
    </location>
</feature>
<dbReference type="HAMAP" id="MF_00802">
    <property type="entry name" value="GlnE"/>
    <property type="match status" value="1"/>
</dbReference>
<dbReference type="EC" id="2.7.7.89" evidence="7"/>
<dbReference type="CDD" id="cd05401">
    <property type="entry name" value="NT_GlnE_GlnD_like"/>
    <property type="match status" value="2"/>
</dbReference>
<evidence type="ECO:0000256" key="1">
    <source>
        <dbReference type="ARBA" id="ARBA00022679"/>
    </source>
</evidence>
<comment type="catalytic activity">
    <reaction evidence="7">
        <text>[glutamine synthetase]-O(4)-(5'-adenylyl)-L-tyrosine + phosphate = [glutamine synthetase]-L-tyrosine + ADP</text>
        <dbReference type="Rhea" id="RHEA:43716"/>
        <dbReference type="Rhea" id="RHEA-COMP:10660"/>
        <dbReference type="Rhea" id="RHEA-COMP:10661"/>
        <dbReference type="ChEBI" id="CHEBI:43474"/>
        <dbReference type="ChEBI" id="CHEBI:46858"/>
        <dbReference type="ChEBI" id="CHEBI:83624"/>
        <dbReference type="ChEBI" id="CHEBI:456216"/>
        <dbReference type="EC" id="2.7.7.89"/>
    </reaction>
</comment>
<dbReference type="Pfam" id="PF08335">
    <property type="entry name" value="GlnD_UR_UTase"/>
    <property type="match status" value="2"/>
</dbReference>
<dbReference type="EC" id="2.7.7.42" evidence="7"/>
<evidence type="ECO:0000256" key="3">
    <source>
        <dbReference type="ARBA" id="ARBA00022741"/>
    </source>
</evidence>
<comment type="cofactor">
    <cofactor evidence="7">
        <name>Mg(2+)</name>
        <dbReference type="ChEBI" id="CHEBI:18420"/>
    </cofactor>
</comment>
<dbReference type="NCBIfam" id="NF008292">
    <property type="entry name" value="PRK11072.1"/>
    <property type="match status" value="1"/>
</dbReference>
<feature type="domain" description="Glutamate-ammonia ligase adenylyltransferase repeated" evidence="9">
    <location>
        <begin position="124"/>
        <end position="328"/>
    </location>
</feature>
<dbReference type="OrthoDB" id="9759366at2"/>
<dbReference type="Pfam" id="PF03710">
    <property type="entry name" value="GlnE"/>
    <property type="match status" value="2"/>
</dbReference>
<gene>
    <name evidence="7" type="primary">glnE</name>
    <name evidence="11" type="ORF">A9309_01760</name>
</gene>
<feature type="domain" description="PII-uridylyltransferase/Glutamine-synthetase adenylyltransferase" evidence="10">
    <location>
        <begin position="360"/>
        <end position="495"/>
    </location>
</feature>
<evidence type="ECO:0000256" key="8">
    <source>
        <dbReference type="SAM" id="MobiDB-lite"/>
    </source>
</evidence>
<dbReference type="FunFam" id="3.30.460.10:FF:000009">
    <property type="entry name" value="Bifunctional glutamine synthetase adenylyltransferase/adenylyl-removing enzyme"/>
    <property type="match status" value="1"/>
</dbReference>
<dbReference type="InterPro" id="IPR005190">
    <property type="entry name" value="GlnE_rpt_dom"/>
</dbReference>
<dbReference type="Gene3D" id="3.30.460.10">
    <property type="entry name" value="Beta Polymerase, domain 2"/>
    <property type="match status" value="2"/>
</dbReference>
<dbReference type="PANTHER" id="PTHR30621">
    <property type="entry name" value="GLUTAMINE SYNTHETASE ADENYLYLTRANSFERASE"/>
    <property type="match status" value="1"/>
</dbReference>
<proteinExistence type="inferred from homology"/>